<protein>
    <submittedName>
        <fullName evidence="2">Uncharacterized protein</fullName>
    </submittedName>
</protein>
<dbReference type="Proteomes" id="UP001501295">
    <property type="component" value="Unassembled WGS sequence"/>
</dbReference>
<comment type="caution">
    <text evidence="2">The sequence shown here is derived from an EMBL/GenBank/DDBJ whole genome shotgun (WGS) entry which is preliminary data.</text>
</comment>
<feature type="region of interest" description="Disordered" evidence="1">
    <location>
        <begin position="1"/>
        <end position="21"/>
    </location>
</feature>
<evidence type="ECO:0000313" key="3">
    <source>
        <dbReference type="Proteomes" id="UP001501295"/>
    </source>
</evidence>
<proteinExistence type="predicted"/>
<gene>
    <name evidence="2" type="ORF">GCM10025780_30380</name>
</gene>
<reference evidence="3" key="1">
    <citation type="journal article" date="2019" name="Int. J. Syst. Evol. Microbiol.">
        <title>The Global Catalogue of Microorganisms (GCM) 10K type strain sequencing project: providing services to taxonomists for standard genome sequencing and annotation.</title>
        <authorList>
            <consortium name="The Broad Institute Genomics Platform"/>
            <consortium name="The Broad Institute Genome Sequencing Center for Infectious Disease"/>
            <person name="Wu L."/>
            <person name="Ma J."/>
        </authorList>
    </citation>
    <scope>NUCLEOTIDE SEQUENCE [LARGE SCALE GENOMIC DNA]</scope>
    <source>
        <strain evidence="3">JCM 18956</strain>
    </source>
</reference>
<evidence type="ECO:0000256" key="1">
    <source>
        <dbReference type="SAM" id="MobiDB-lite"/>
    </source>
</evidence>
<sequence length="302" mass="33510">MTVPKGDYFQRQGDPDAEEKAQGQIAGLLENWRTTMADRSGVMSREDGSDLRGDELRTPELNNSRRSAETQGQPLEFLTVPDHADHAILAFHNLMNGLDAMMVNDTRDELLLHLTSEFVMIRALIEAATTALWLLGPEDSDTRVARALRLRHDELAHSLHLAKNYATFAGTLGGEEYRAQERFVKAQISDLETVAADAEVPWSTVKKSLTPSAIANEGGAFVPELGGPLTYWYWSTASSLAHGEPSNLRDLSDMKLIGVDHRDRPVAHVEPSAVSIHRHLKVALQLISKAHQLWNDRARGHN</sequence>
<name>A0ABP8W794_9MICO</name>
<dbReference type="RefSeq" id="WP_345376762.1">
    <property type="nucleotide sequence ID" value="NZ_BAABLM010000007.1"/>
</dbReference>
<organism evidence="2 3">
    <name type="scientific">Frondihabitans cladoniiphilus</name>
    <dbReference type="NCBI Taxonomy" id="715785"/>
    <lineage>
        <taxon>Bacteria</taxon>
        <taxon>Bacillati</taxon>
        <taxon>Actinomycetota</taxon>
        <taxon>Actinomycetes</taxon>
        <taxon>Micrococcales</taxon>
        <taxon>Microbacteriaceae</taxon>
        <taxon>Frondihabitans</taxon>
    </lineage>
</organism>
<evidence type="ECO:0000313" key="2">
    <source>
        <dbReference type="EMBL" id="GAA4682685.1"/>
    </source>
</evidence>
<feature type="region of interest" description="Disordered" evidence="1">
    <location>
        <begin position="37"/>
        <end position="72"/>
    </location>
</feature>
<keyword evidence="3" id="KW-1185">Reference proteome</keyword>
<dbReference type="EMBL" id="BAABLM010000007">
    <property type="protein sequence ID" value="GAA4682685.1"/>
    <property type="molecule type" value="Genomic_DNA"/>
</dbReference>
<accession>A0ABP8W794</accession>
<feature type="compositionally biased region" description="Basic and acidic residues" evidence="1">
    <location>
        <begin position="44"/>
        <end position="58"/>
    </location>
</feature>
<feature type="compositionally biased region" description="Polar residues" evidence="1">
    <location>
        <begin position="60"/>
        <end position="72"/>
    </location>
</feature>